<dbReference type="RefSeq" id="XP_004356313.1">
    <property type="nucleotide sequence ID" value="XM_004356260.1"/>
</dbReference>
<dbReference type="KEGG" id="dfa:DFA_08830"/>
<name>F4Q4I0_CACFS</name>
<gene>
    <name evidence="2" type="ORF">DFA_08830</name>
</gene>
<dbReference type="GeneID" id="14869555"/>
<proteinExistence type="predicted"/>
<protein>
    <submittedName>
        <fullName evidence="2">Uncharacterized protein</fullName>
    </submittedName>
</protein>
<keyword evidence="3" id="KW-1185">Reference proteome</keyword>
<feature type="compositionally biased region" description="Acidic residues" evidence="1">
    <location>
        <begin position="49"/>
        <end position="61"/>
    </location>
</feature>
<dbReference type="EMBL" id="GL883021">
    <property type="protein sequence ID" value="EGG17829.1"/>
    <property type="molecule type" value="Genomic_DNA"/>
</dbReference>
<reference evidence="3" key="1">
    <citation type="journal article" date="2011" name="Genome Res.">
        <title>Phylogeny-wide analysis of social amoeba genomes highlights ancient origins for complex intercellular communication.</title>
        <authorList>
            <person name="Heidel A.J."/>
            <person name="Lawal H.M."/>
            <person name="Felder M."/>
            <person name="Schilde C."/>
            <person name="Helps N.R."/>
            <person name="Tunggal B."/>
            <person name="Rivero F."/>
            <person name="John U."/>
            <person name="Schleicher M."/>
            <person name="Eichinger L."/>
            <person name="Platzer M."/>
            <person name="Noegel A.A."/>
            <person name="Schaap P."/>
            <person name="Gloeckner G."/>
        </authorList>
    </citation>
    <scope>NUCLEOTIDE SEQUENCE [LARGE SCALE GENOMIC DNA]</scope>
    <source>
        <strain evidence="3">SH3</strain>
    </source>
</reference>
<evidence type="ECO:0000256" key="1">
    <source>
        <dbReference type="SAM" id="MobiDB-lite"/>
    </source>
</evidence>
<feature type="compositionally biased region" description="Low complexity" evidence="1">
    <location>
        <begin position="65"/>
        <end position="79"/>
    </location>
</feature>
<accession>F4Q4I0</accession>
<dbReference type="Proteomes" id="UP000007797">
    <property type="component" value="Unassembled WGS sequence"/>
</dbReference>
<feature type="compositionally biased region" description="Low complexity" evidence="1">
    <location>
        <begin position="128"/>
        <end position="139"/>
    </location>
</feature>
<feature type="region of interest" description="Disordered" evidence="1">
    <location>
        <begin position="128"/>
        <end position="151"/>
    </location>
</feature>
<sequence length="298" mass="33073">MESKMLTSHDARDTADKMISTIKMISDSLAKDSQTIQLQTVNQHHQIDSDDEYYPSDESDDDMKTSTTSTASTTSNNNNNNNEALMLLLQQQVQLLMQQQIMGSPSVLALEQQILQLQLQIQNQSVPKQHVQQQQRQQQTPGGKPLAPGGVHMGPCKMCSKDWTMTPKDQKFYDDKNIPLTKTCVECRQNKKKGILTATPAPPVFTTATPLPPVVAVPPKKPYTKKTGASPKKKVNSQPVIESSSLLPPHITKCKVCSNDFALPEAEKSFFESNGIPLRKTCEACRIAKKLKKNSLLQ</sequence>
<feature type="region of interest" description="Disordered" evidence="1">
    <location>
        <begin position="40"/>
        <end position="79"/>
    </location>
</feature>
<evidence type="ECO:0000313" key="2">
    <source>
        <dbReference type="EMBL" id="EGG17829.1"/>
    </source>
</evidence>
<evidence type="ECO:0000313" key="3">
    <source>
        <dbReference type="Proteomes" id="UP000007797"/>
    </source>
</evidence>
<dbReference type="AlphaFoldDB" id="F4Q4I0"/>
<organism evidence="2 3">
    <name type="scientific">Cavenderia fasciculata</name>
    <name type="common">Slime mold</name>
    <name type="synonym">Dictyostelium fasciculatum</name>
    <dbReference type="NCBI Taxonomy" id="261658"/>
    <lineage>
        <taxon>Eukaryota</taxon>
        <taxon>Amoebozoa</taxon>
        <taxon>Evosea</taxon>
        <taxon>Eumycetozoa</taxon>
        <taxon>Dictyostelia</taxon>
        <taxon>Acytosteliales</taxon>
        <taxon>Cavenderiaceae</taxon>
        <taxon>Cavenderia</taxon>
    </lineage>
</organism>